<dbReference type="AlphaFoldDB" id="A0A1Y3KA22"/>
<organism evidence="1 2">
    <name type="scientific">Pseudomonas putida</name>
    <name type="common">Arthrobacter siderocapsulatus</name>
    <dbReference type="NCBI Taxonomy" id="303"/>
    <lineage>
        <taxon>Bacteria</taxon>
        <taxon>Pseudomonadati</taxon>
        <taxon>Pseudomonadota</taxon>
        <taxon>Gammaproteobacteria</taxon>
        <taxon>Pseudomonadales</taxon>
        <taxon>Pseudomonadaceae</taxon>
        <taxon>Pseudomonas</taxon>
    </lineage>
</organism>
<protein>
    <submittedName>
        <fullName evidence="1">Uncharacterized protein</fullName>
    </submittedName>
</protein>
<dbReference type="EMBL" id="NFSB01000091">
    <property type="protein sequence ID" value="OUM22667.1"/>
    <property type="molecule type" value="Genomic_DNA"/>
</dbReference>
<dbReference type="Proteomes" id="UP000196082">
    <property type="component" value="Unassembled WGS sequence"/>
</dbReference>
<reference evidence="1 2" key="1">
    <citation type="submission" date="2017-05" db="EMBL/GenBank/DDBJ databases">
        <title>Whole genome sequence of Pseudomonas putida isolate 1312 commercialized as a biostimulant.</title>
        <authorList>
            <person name="Crovadore J."/>
            <person name="Blanc P."/>
            <person name="Chablais R."/>
            <person name="Cochard B."/>
            <person name="Grizard D."/>
            <person name="Lefort F."/>
        </authorList>
    </citation>
    <scope>NUCLEOTIDE SEQUENCE [LARGE SCALE GENOMIC DNA]</scope>
    <source>
        <strain evidence="1 2">1312</strain>
    </source>
</reference>
<proteinExistence type="predicted"/>
<evidence type="ECO:0000313" key="2">
    <source>
        <dbReference type="Proteomes" id="UP000196082"/>
    </source>
</evidence>
<dbReference type="RefSeq" id="WP_086979352.1">
    <property type="nucleotide sequence ID" value="NZ_NFSB01000091.1"/>
</dbReference>
<sequence length="76" mass="8740">MTNPFIDDDVETQAAAYISDEEAEAVVRWLETDEAREVLRRAVTEANRAIDRLDEVRSVTRRDLNRPISMRGIGYT</sequence>
<evidence type="ECO:0000313" key="1">
    <source>
        <dbReference type="EMBL" id="OUM22667.1"/>
    </source>
</evidence>
<accession>A0A1Y3KA22</accession>
<name>A0A1Y3KA22_PSEPU</name>
<gene>
    <name evidence="1" type="ORF">B8W72_29915</name>
</gene>
<comment type="caution">
    <text evidence="1">The sequence shown here is derived from an EMBL/GenBank/DDBJ whole genome shotgun (WGS) entry which is preliminary data.</text>
</comment>